<dbReference type="EMBL" id="JAVYJV010000020">
    <property type="protein sequence ID" value="KAK4344437.1"/>
    <property type="molecule type" value="Genomic_DNA"/>
</dbReference>
<dbReference type="InterPro" id="IPR032675">
    <property type="entry name" value="LRR_dom_sf"/>
</dbReference>
<dbReference type="Pfam" id="PF23286">
    <property type="entry name" value="LRR_13"/>
    <property type="match status" value="1"/>
</dbReference>
<dbReference type="PANTHER" id="PTHR16083">
    <property type="entry name" value="LEUCINE RICH REPEAT CONTAINING PROTEIN"/>
    <property type="match status" value="1"/>
</dbReference>
<dbReference type="AlphaFoldDB" id="A0AAE1UV32"/>
<name>A0AAE1UV32_9SOLA</name>
<evidence type="ECO:0000259" key="2">
    <source>
        <dbReference type="Pfam" id="PF23286"/>
    </source>
</evidence>
<organism evidence="3 4">
    <name type="scientific">Anisodus tanguticus</name>
    <dbReference type="NCBI Taxonomy" id="243964"/>
    <lineage>
        <taxon>Eukaryota</taxon>
        <taxon>Viridiplantae</taxon>
        <taxon>Streptophyta</taxon>
        <taxon>Embryophyta</taxon>
        <taxon>Tracheophyta</taxon>
        <taxon>Spermatophyta</taxon>
        <taxon>Magnoliopsida</taxon>
        <taxon>eudicotyledons</taxon>
        <taxon>Gunneridae</taxon>
        <taxon>Pentapetalae</taxon>
        <taxon>asterids</taxon>
        <taxon>lamiids</taxon>
        <taxon>Solanales</taxon>
        <taxon>Solanaceae</taxon>
        <taxon>Solanoideae</taxon>
        <taxon>Hyoscyameae</taxon>
        <taxon>Anisodus</taxon>
    </lineage>
</organism>
<protein>
    <recommendedName>
        <fullName evidence="2">Disease resistance protein RPS4B/Roq1-like leucine-rich repeats domain-containing protein</fullName>
    </recommendedName>
</protein>
<proteinExistence type="predicted"/>
<dbReference type="InterPro" id="IPR058546">
    <property type="entry name" value="RPS4B/Roq1-like_LRR"/>
</dbReference>
<dbReference type="PANTHER" id="PTHR16083:SF60">
    <property type="entry name" value="(RAPE) HYPOTHETICAL PROTEIN"/>
    <property type="match status" value="1"/>
</dbReference>
<dbReference type="SUPFAM" id="SSF52058">
    <property type="entry name" value="L domain-like"/>
    <property type="match status" value="1"/>
</dbReference>
<evidence type="ECO:0000313" key="3">
    <source>
        <dbReference type="EMBL" id="KAK4344437.1"/>
    </source>
</evidence>
<sequence>MNRLAELHLEATALTGLPASVENLSGVSVINLSYCKHLESLPSSIFRLICLKTLDLSGCLKHKNLPDDLGLLVGLEDLHCTGTAIRTIPSSISLLKNLKHLSLRGCNALGSQVSSSSHSQKSMGVNFQNLSGLCSLTMLDLSDCNISDRDILHNLGFLPSLVELYLDGNNFSNIPTGCISRLTRLEVLALTGCRRLESFPEVPRSIERLYANECTSLKSIE</sequence>
<keyword evidence="4" id="KW-1185">Reference proteome</keyword>
<keyword evidence="1" id="KW-0611">Plant defense</keyword>
<comment type="caution">
    <text evidence="3">The sequence shown here is derived from an EMBL/GenBank/DDBJ whole genome shotgun (WGS) entry which is preliminary data.</text>
</comment>
<evidence type="ECO:0000313" key="4">
    <source>
        <dbReference type="Proteomes" id="UP001291623"/>
    </source>
</evidence>
<accession>A0AAE1UV32</accession>
<evidence type="ECO:0000256" key="1">
    <source>
        <dbReference type="ARBA" id="ARBA00022821"/>
    </source>
</evidence>
<reference evidence="3" key="1">
    <citation type="submission" date="2023-12" db="EMBL/GenBank/DDBJ databases">
        <title>Genome assembly of Anisodus tanguticus.</title>
        <authorList>
            <person name="Wang Y.-J."/>
        </authorList>
    </citation>
    <scope>NUCLEOTIDE SEQUENCE</scope>
    <source>
        <strain evidence="3">KB-2021</strain>
        <tissue evidence="3">Leaf</tissue>
    </source>
</reference>
<feature type="domain" description="Disease resistance protein RPS4B/Roq1-like leucine-rich repeats" evidence="2">
    <location>
        <begin position="63"/>
        <end position="217"/>
    </location>
</feature>
<gene>
    <name evidence="3" type="ORF">RND71_037531</name>
</gene>
<dbReference type="Proteomes" id="UP001291623">
    <property type="component" value="Unassembled WGS sequence"/>
</dbReference>
<dbReference type="Gene3D" id="3.80.10.10">
    <property type="entry name" value="Ribonuclease Inhibitor"/>
    <property type="match status" value="2"/>
</dbReference>